<evidence type="ECO:0000256" key="2">
    <source>
        <dbReference type="ARBA" id="ARBA00022679"/>
    </source>
</evidence>
<feature type="compositionally biased region" description="Basic residues" evidence="4">
    <location>
        <begin position="608"/>
        <end position="618"/>
    </location>
</feature>
<evidence type="ECO:0000259" key="5">
    <source>
        <dbReference type="PROSITE" id="PS50800"/>
    </source>
</evidence>
<keyword evidence="1" id="KW-0489">Methyltransferase</keyword>
<dbReference type="SUPFAM" id="SSF68906">
    <property type="entry name" value="SAP domain"/>
    <property type="match status" value="1"/>
</dbReference>
<dbReference type="GO" id="GO:0045814">
    <property type="term" value="P:negative regulation of gene expression, epigenetic"/>
    <property type="evidence" value="ECO:0007669"/>
    <property type="project" value="TreeGrafter"/>
</dbReference>
<dbReference type="PROSITE" id="PS50800">
    <property type="entry name" value="SAP"/>
    <property type="match status" value="1"/>
</dbReference>
<organism evidence="6 7">
    <name type="scientific">Aspergillus nanangensis</name>
    <dbReference type="NCBI Taxonomy" id="2582783"/>
    <lineage>
        <taxon>Eukaryota</taxon>
        <taxon>Fungi</taxon>
        <taxon>Dikarya</taxon>
        <taxon>Ascomycota</taxon>
        <taxon>Pezizomycotina</taxon>
        <taxon>Eurotiomycetes</taxon>
        <taxon>Eurotiomycetidae</taxon>
        <taxon>Eurotiales</taxon>
        <taxon>Aspergillaceae</taxon>
        <taxon>Aspergillus</taxon>
        <taxon>Aspergillus subgen. Circumdati</taxon>
    </lineage>
</organism>
<dbReference type="Pfam" id="PF02037">
    <property type="entry name" value="SAP"/>
    <property type="match status" value="1"/>
</dbReference>
<feature type="region of interest" description="Disordered" evidence="4">
    <location>
        <begin position="601"/>
        <end position="633"/>
    </location>
</feature>
<gene>
    <name evidence="6" type="ORF">FE257_012107</name>
</gene>
<dbReference type="EMBL" id="VCAU01000084">
    <property type="protein sequence ID" value="KAF9886051.1"/>
    <property type="molecule type" value="Genomic_DNA"/>
</dbReference>
<keyword evidence="3" id="KW-0949">S-adenosyl-L-methionine</keyword>
<feature type="domain" description="SAP" evidence="5">
    <location>
        <begin position="111"/>
        <end position="145"/>
    </location>
</feature>
<comment type="caution">
    <text evidence="6">The sequence shown here is derived from an EMBL/GenBank/DDBJ whole genome shotgun (WGS) entry which is preliminary data.</text>
</comment>
<keyword evidence="7" id="KW-1185">Reference proteome</keyword>
<reference evidence="6" key="1">
    <citation type="journal article" date="2019" name="Beilstein J. Org. Chem.">
        <title>Nanangenines: drimane sesquiterpenoids as the dominant metabolite cohort of a novel Australian fungus, Aspergillus nanangensis.</title>
        <authorList>
            <person name="Lacey H.J."/>
            <person name="Gilchrist C.L.M."/>
            <person name="Crombie A."/>
            <person name="Kalaitzis J.A."/>
            <person name="Vuong D."/>
            <person name="Rutledge P.J."/>
            <person name="Turner P."/>
            <person name="Pitt J.I."/>
            <person name="Lacey E."/>
            <person name="Chooi Y.H."/>
            <person name="Piggott A.M."/>
        </authorList>
    </citation>
    <scope>NUCLEOTIDE SEQUENCE</scope>
    <source>
        <strain evidence="6">MST-FP2251</strain>
    </source>
</reference>
<dbReference type="InterPro" id="IPR011990">
    <property type="entry name" value="TPR-like_helical_dom_sf"/>
</dbReference>
<dbReference type="AlphaFoldDB" id="A0AAD4CGF1"/>
<evidence type="ECO:0000256" key="1">
    <source>
        <dbReference type="ARBA" id="ARBA00022603"/>
    </source>
</evidence>
<sequence>MIGPPHLPPRPAILHGIEWSDAVSLEDARLAYRFWSLPDSEIQEEIKKNEQVFLDGSPEHDLARTIYEHLGDPSECLLPVSGSQSDILTQKKWTYTEVLGEDQETTFKDNQKHWTVSLLRKELSERGLTTTGKKAELLQRLDDDEKTTHQILRRSNLSHWGIPRSSHATKYAIRLTPHDSLSALDMYTSAIQLSPYNPAYWLSRAHCHFQMMFFDLAIGDAYRAELLCEALTNPIEKKRIRGLEERVHRAIEQHLCSIEGENGENGLSKLRQMAQGNVTGFIPTLQKAAHHIISLSLLALQCWDDFDVMEKYTIQKFRMSPRDSCRRKDSQPTTEQDPFSAVCGKDWGWLHNAMRPGVSVSNSKLYFSHTNEVHGTLLSLLLRGIFDITLLRRQKNPEPYLMAHELDELLILDGPKDWKSEYFPFTLAANIQVPFDILMQLGVDIFSDLSFDTWVIQIVLRKLLAGVIPDEEHLREPVEISQEKELPSPEVQHESLNRTGEGFPLSCDPAFRNLYLFPGLSIFNRACWGAHNAEWGYDPDIPNRMLVWTTKDLQEGDEIRIPYMQKDIKWESALRGTLGQDCSCEKHQSLGVKRKCFQTDLTQENPRKKNKPSARKKAAPPTELRAPAKPNHSYNLRSRKICLT</sequence>
<dbReference type="SUPFAM" id="SSF48452">
    <property type="entry name" value="TPR-like"/>
    <property type="match status" value="1"/>
</dbReference>
<dbReference type="Proteomes" id="UP001194746">
    <property type="component" value="Unassembled WGS sequence"/>
</dbReference>
<proteinExistence type="predicted"/>
<evidence type="ECO:0000256" key="3">
    <source>
        <dbReference type="ARBA" id="ARBA00022691"/>
    </source>
</evidence>
<reference evidence="6" key="2">
    <citation type="submission" date="2020-02" db="EMBL/GenBank/DDBJ databases">
        <authorList>
            <person name="Gilchrist C.L.M."/>
            <person name="Chooi Y.-H."/>
        </authorList>
    </citation>
    <scope>NUCLEOTIDE SEQUENCE</scope>
    <source>
        <strain evidence="6">MST-FP2251</strain>
    </source>
</reference>
<dbReference type="GO" id="GO:0042799">
    <property type="term" value="F:histone H4K20 methyltransferase activity"/>
    <property type="evidence" value="ECO:0007669"/>
    <property type="project" value="TreeGrafter"/>
</dbReference>
<keyword evidence="2" id="KW-0808">Transferase</keyword>
<dbReference type="PANTHER" id="PTHR46402:SF2">
    <property type="entry name" value="HISTONE-LYSINE N-TRIMETHYLTRANSFERASE SMYD5"/>
    <property type="match status" value="1"/>
</dbReference>
<dbReference type="Gene3D" id="1.10.720.30">
    <property type="entry name" value="SAP domain"/>
    <property type="match status" value="1"/>
</dbReference>
<evidence type="ECO:0000313" key="7">
    <source>
        <dbReference type="Proteomes" id="UP001194746"/>
    </source>
</evidence>
<evidence type="ECO:0000256" key="4">
    <source>
        <dbReference type="SAM" id="MobiDB-lite"/>
    </source>
</evidence>
<dbReference type="InterPro" id="IPR046341">
    <property type="entry name" value="SET_dom_sf"/>
</dbReference>
<protein>
    <recommendedName>
        <fullName evidence="5">SAP domain-containing protein</fullName>
    </recommendedName>
</protein>
<dbReference type="InterPro" id="IPR003034">
    <property type="entry name" value="SAP_dom"/>
</dbReference>
<dbReference type="Gene3D" id="2.170.270.10">
    <property type="entry name" value="SET domain"/>
    <property type="match status" value="1"/>
</dbReference>
<dbReference type="SUPFAM" id="SSF82199">
    <property type="entry name" value="SET domain"/>
    <property type="match status" value="1"/>
</dbReference>
<dbReference type="InterPro" id="IPR036361">
    <property type="entry name" value="SAP_dom_sf"/>
</dbReference>
<dbReference type="GO" id="GO:0032259">
    <property type="term" value="P:methylation"/>
    <property type="evidence" value="ECO:0007669"/>
    <property type="project" value="UniProtKB-KW"/>
</dbReference>
<dbReference type="SMART" id="SM00513">
    <property type="entry name" value="SAP"/>
    <property type="match status" value="1"/>
</dbReference>
<evidence type="ECO:0000313" key="6">
    <source>
        <dbReference type="EMBL" id="KAF9886051.1"/>
    </source>
</evidence>
<accession>A0AAD4CGF1</accession>
<dbReference type="PANTHER" id="PTHR46402">
    <property type="entry name" value="SET AND MYND DOMAIN-CONTAINING PROTEIN 5"/>
    <property type="match status" value="1"/>
</dbReference>
<name>A0AAD4CGF1_ASPNN</name>
<dbReference type="Gene3D" id="1.25.40.10">
    <property type="entry name" value="Tetratricopeptide repeat domain"/>
    <property type="match status" value="1"/>
</dbReference>